<reference evidence="2 3" key="1">
    <citation type="submission" date="2013-05" db="EMBL/GenBank/DDBJ databases">
        <title>Drechslerella stenobrocha genome reveals carnivorous origination and mechanical trapping mechanism of predatory fungi.</title>
        <authorList>
            <person name="Liu X."/>
            <person name="Zhang W."/>
            <person name="Liu K."/>
        </authorList>
    </citation>
    <scope>NUCLEOTIDE SEQUENCE [LARGE SCALE GENOMIC DNA]</scope>
    <source>
        <strain evidence="2 3">248</strain>
    </source>
</reference>
<feature type="compositionally biased region" description="Polar residues" evidence="1">
    <location>
        <begin position="1"/>
        <end position="16"/>
    </location>
</feature>
<feature type="region of interest" description="Disordered" evidence="1">
    <location>
        <begin position="1"/>
        <end position="128"/>
    </location>
</feature>
<evidence type="ECO:0000313" key="2">
    <source>
        <dbReference type="EMBL" id="EWC45171.1"/>
    </source>
</evidence>
<feature type="compositionally biased region" description="Polar residues" evidence="1">
    <location>
        <begin position="119"/>
        <end position="128"/>
    </location>
</feature>
<dbReference type="InterPro" id="IPR053203">
    <property type="entry name" value="Cisplatin_resist-associated"/>
</dbReference>
<dbReference type="Pfam" id="PF12223">
    <property type="entry name" value="DUF3602"/>
    <property type="match status" value="1"/>
</dbReference>
<accession>W7HMF2</accession>
<dbReference type="InterPro" id="IPR022024">
    <property type="entry name" value="DUF3602"/>
</dbReference>
<sequence length="128" mass="13221">MSANLYNPDEATTTSHGRGGAGNIAPDDTEYTDGGIVREGHPAGTYSSGRGGEGNVGHTGHKPDDHDVVPPSAQHEPPHPSEGHGVSTGRGGDGNITTSETEPSVVHQGFADKLKNKLFRTNRSGKGN</sequence>
<dbReference type="Proteomes" id="UP000024837">
    <property type="component" value="Unassembled WGS sequence"/>
</dbReference>
<evidence type="ECO:0000256" key="1">
    <source>
        <dbReference type="SAM" id="MobiDB-lite"/>
    </source>
</evidence>
<dbReference type="PANTHER" id="PTHR34693:SF3">
    <property type="match status" value="1"/>
</dbReference>
<dbReference type="HOGENOM" id="CLU_115686_0_0_1"/>
<dbReference type="AlphaFoldDB" id="W7HMF2"/>
<proteinExistence type="predicted"/>
<dbReference type="EMBL" id="KI966430">
    <property type="protein sequence ID" value="EWC45171.1"/>
    <property type="molecule type" value="Genomic_DNA"/>
</dbReference>
<gene>
    <name evidence="2" type="ORF">DRE_06059</name>
</gene>
<dbReference type="PANTHER" id="PTHR34693">
    <property type="entry name" value="PROTEIN PAR32"/>
    <property type="match status" value="1"/>
</dbReference>
<keyword evidence="3" id="KW-1185">Reference proteome</keyword>
<protein>
    <submittedName>
        <fullName evidence="2">Uncharacterized protein</fullName>
    </submittedName>
</protein>
<name>W7HMF2_9PEZI</name>
<evidence type="ECO:0000313" key="3">
    <source>
        <dbReference type="Proteomes" id="UP000024837"/>
    </source>
</evidence>
<dbReference type="OrthoDB" id="2537432at2759"/>
<organism evidence="2 3">
    <name type="scientific">Drechslerella stenobrocha 248</name>
    <dbReference type="NCBI Taxonomy" id="1043628"/>
    <lineage>
        <taxon>Eukaryota</taxon>
        <taxon>Fungi</taxon>
        <taxon>Dikarya</taxon>
        <taxon>Ascomycota</taxon>
        <taxon>Pezizomycotina</taxon>
        <taxon>Orbiliomycetes</taxon>
        <taxon>Orbiliales</taxon>
        <taxon>Orbiliaceae</taxon>
        <taxon>Drechslerella</taxon>
    </lineage>
</organism>